<dbReference type="Gene3D" id="3.30.1380.10">
    <property type="match status" value="1"/>
</dbReference>
<dbReference type="Pfam" id="PF02557">
    <property type="entry name" value="VanY"/>
    <property type="match status" value="1"/>
</dbReference>
<sequence>MQLPDDIFRRIKTDVMYPRFLELLTQALENAYDRGALYYPISGLRTWDEQAKLYAQGRTAPGPIVTRAGPGQSWHNFAAATDNCRDADAEKSGLQMDWNLADYAILAEEATKVGLEAAYNWTSFKEGPHVQLPCEKHGLTLEKMRETYKEGGMDAVFALYDTIAW</sequence>
<proteinExistence type="predicted"/>
<evidence type="ECO:0000259" key="1">
    <source>
        <dbReference type="Pfam" id="PF02557"/>
    </source>
</evidence>
<dbReference type="InterPro" id="IPR009045">
    <property type="entry name" value="Zn_M74/Hedgehog-like"/>
</dbReference>
<evidence type="ECO:0000313" key="2">
    <source>
        <dbReference type="EMBL" id="CAB4127323.1"/>
    </source>
</evidence>
<dbReference type="InterPro" id="IPR003709">
    <property type="entry name" value="VanY-like_core_dom"/>
</dbReference>
<dbReference type="SUPFAM" id="SSF55166">
    <property type="entry name" value="Hedgehog/DD-peptidase"/>
    <property type="match status" value="1"/>
</dbReference>
<gene>
    <name evidence="2" type="ORF">UFOVP75_139</name>
</gene>
<name>A0A6J5L297_9CAUD</name>
<reference evidence="2" key="1">
    <citation type="submission" date="2020-04" db="EMBL/GenBank/DDBJ databases">
        <authorList>
            <person name="Chiriac C."/>
            <person name="Salcher M."/>
            <person name="Ghai R."/>
            <person name="Kavagutti S V."/>
        </authorList>
    </citation>
    <scope>NUCLEOTIDE SEQUENCE</scope>
</reference>
<dbReference type="GO" id="GO:0008233">
    <property type="term" value="F:peptidase activity"/>
    <property type="evidence" value="ECO:0007669"/>
    <property type="project" value="InterPro"/>
</dbReference>
<dbReference type="GO" id="GO:0006508">
    <property type="term" value="P:proteolysis"/>
    <property type="evidence" value="ECO:0007669"/>
    <property type="project" value="InterPro"/>
</dbReference>
<feature type="domain" description="D-alanyl-D-alanine carboxypeptidase-like core" evidence="1">
    <location>
        <begin position="20"/>
        <end position="120"/>
    </location>
</feature>
<dbReference type="CDD" id="cd14845">
    <property type="entry name" value="L-Ala-D-Glu_peptidase_like"/>
    <property type="match status" value="1"/>
</dbReference>
<organism evidence="2">
    <name type="scientific">uncultured Caudovirales phage</name>
    <dbReference type="NCBI Taxonomy" id="2100421"/>
    <lineage>
        <taxon>Viruses</taxon>
        <taxon>Duplodnaviria</taxon>
        <taxon>Heunggongvirae</taxon>
        <taxon>Uroviricota</taxon>
        <taxon>Caudoviricetes</taxon>
        <taxon>Peduoviridae</taxon>
        <taxon>Maltschvirus</taxon>
        <taxon>Maltschvirus maltsch</taxon>
    </lineage>
</organism>
<accession>A0A6J5L297</accession>
<dbReference type="EMBL" id="LR796209">
    <property type="protein sequence ID" value="CAB4127323.1"/>
    <property type="molecule type" value="Genomic_DNA"/>
</dbReference>
<protein>
    <submittedName>
        <fullName evidence="2">Peptidase M15B</fullName>
    </submittedName>
</protein>